<evidence type="ECO:0000256" key="1">
    <source>
        <dbReference type="SAM" id="Phobius"/>
    </source>
</evidence>
<dbReference type="Proteomes" id="UP000198287">
    <property type="component" value="Unassembled WGS sequence"/>
</dbReference>
<keyword evidence="1" id="KW-0812">Transmembrane</keyword>
<feature type="transmembrane region" description="Helical" evidence="1">
    <location>
        <begin position="295"/>
        <end position="312"/>
    </location>
</feature>
<name>A0A226EAB8_FOLCA</name>
<feature type="transmembrane region" description="Helical" evidence="1">
    <location>
        <begin position="42"/>
        <end position="64"/>
    </location>
</feature>
<feature type="transmembrane region" description="Helical" evidence="1">
    <location>
        <begin position="226"/>
        <end position="249"/>
    </location>
</feature>
<dbReference type="AlphaFoldDB" id="A0A226EAB8"/>
<keyword evidence="3" id="KW-1185">Reference proteome</keyword>
<accession>A0A226EAB8</accession>
<keyword evidence="1" id="KW-1133">Transmembrane helix</keyword>
<dbReference type="EMBL" id="LNIX01000005">
    <property type="protein sequence ID" value="OXA54084.1"/>
    <property type="molecule type" value="Genomic_DNA"/>
</dbReference>
<evidence type="ECO:0000313" key="3">
    <source>
        <dbReference type="Proteomes" id="UP000198287"/>
    </source>
</evidence>
<reference evidence="2 3" key="1">
    <citation type="submission" date="2015-12" db="EMBL/GenBank/DDBJ databases">
        <title>The genome of Folsomia candida.</title>
        <authorList>
            <person name="Faddeeva A."/>
            <person name="Derks M.F."/>
            <person name="Anvar Y."/>
            <person name="Smit S."/>
            <person name="Van Straalen N."/>
            <person name="Roelofs D."/>
        </authorList>
    </citation>
    <scope>NUCLEOTIDE SEQUENCE [LARGE SCALE GENOMIC DNA]</scope>
    <source>
        <strain evidence="2 3">VU population</strain>
        <tissue evidence="2">Whole body</tissue>
    </source>
</reference>
<proteinExistence type="predicted"/>
<gene>
    <name evidence="2" type="ORF">Fcan01_10359</name>
</gene>
<sequence length="431" mass="49156">MSTKLLWESFALHAKLFPFHHIFPIGINAKKHALFCNTRSQMILISAIATALTFTWVVLVPIYLHNFHDFPSRADNYSVILFVTGVCISCDAIATLIYVLIWLHPDAIVKGFNVIVRIAELNLNLVSLSRFQFKIFVNKILTKISEISIDKETSYLTAYMVNKLILLMGRSVYICALFFILSDFDTTYFFLREIGIFPKDRKIYLSERLFSYLMRFPFAVSSLTKIFGIISFVIIISIILLQIGARFIVEQFHELRDEMITSVGNVRLRTLYISLLIGMNLLSALQAPITAALMAFGYLLIVIGTIATIRMWDVIPMPVYLIFPTIAMVTPLVTLMLLPRMSYCYEGSIELLRTWRKVTSWEVGVERWRRHGGRGSLESRINQRATAALQPCKLYASVGAVKLYVLKRSTKATFLYKCVETSVSGLVSFKL</sequence>
<keyword evidence="1" id="KW-0472">Membrane</keyword>
<feature type="transmembrane region" description="Helical" evidence="1">
    <location>
        <begin position="164"/>
        <end position="182"/>
    </location>
</feature>
<feature type="transmembrane region" description="Helical" evidence="1">
    <location>
        <begin position="76"/>
        <end position="103"/>
    </location>
</feature>
<protein>
    <submittedName>
        <fullName evidence="2">Uncharacterized protein</fullName>
    </submittedName>
</protein>
<evidence type="ECO:0000313" key="2">
    <source>
        <dbReference type="EMBL" id="OXA54084.1"/>
    </source>
</evidence>
<feature type="transmembrane region" description="Helical" evidence="1">
    <location>
        <begin position="270"/>
        <end position="289"/>
    </location>
</feature>
<comment type="caution">
    <text evidence="2">The sequence shown here is derived from an EMBL/GenBank/DDBJ whole genome shotgun (WGS) entry which is preliminary data.</text>
</comment>
<organism evidence="2 3">
    <name type="scientific">Folsomia candida</name>
    <name type="common">Springtail</name>
    <dbReference type="NCBI Taxonomy" id="158441"/>
    <lineage>
        <taxon>Eukaryota</taxon>
        <taxon>Metazoa</taxon>
        <taxon>Ecdysozoa</taxon>
        <taxon>Arthropoda</taxon>
        <taxon>Hexapoda</taxon>
        <taxon>Collembola</taxon>
        <taxon>Entomobryomorpha</taxon>
        <taxon>Isotomoidea</taxon>
        <taxon>Isotomidae</taxon>
        <taxon>Proisotominae</taxon>
        <taxon>Folsomia</taxon>
    </lineage>
</organism>
<feature type="transmembrane region" description="Helical" evidence="1">
    <location>
        <begin position="319"/>
        <end position="338"/>
    </location>
</feature>